<dbReference type="Proteomes" id="UP000184038">
    <property type="component" value="Unassembled WGS sequence"/>
</dbReference>
<dbReference type="InterPro" id="IPR015421">
    <property type="entry name" value="PyrdxlP-dep_Trfase_major"/>
</dbReference>
<evidence type="ECO:0000256" key="2">
    <source>
        <dbReference type="PIRSR" id="PIRSR000390-2"/>
    </source>
</evidence>
<reference evidence="4 5" key="1">
    <citation type="submission" date="2016-11" db="EMBL/GenBank/DDBJ databases">
        <authorList>
            <person name="Jaros S."/>
            <person name="Januszkiewicz K."/>
            <person name="Wedrychowicz H."/>
        </authorList>
    </citation>
    <scope>NUCLEOTIDE SEQUENCE [LARGE SCALE GENOMIC DNA]</scope>
    <source>
        <strain evidence="4 5">DSM 15930</strain>
    </source>
</reference>
<dbReference type="InterPro" id="IPR015424">
    <property type="entry name" value="PyrdxlP-dep_Trfase"/>
</dbReference>
<dbReference type="AlphaFoldDB" id="A0A1M7I7V8"/>
<feature type="modified residue" description="N6-(pyridoxal phosphate)lysine" evidence="2">
    <location>
        <position position="197"/>
    </location>
</feature>
<dbReference type="Gene3D" id="3.90.1150.10">
    <property type="entry name" value="Aspartate Aminotransferase, domain 1"/>
    <property type="match status" value="1"/>
</dbReference>
<keyword evidence="5" id="KW-1185">Reference proteome</keyword>
<name>A0A1M7I7V8_9FIRM</name>
<dbReference type="PANTHER" id="PTHR30244">
    <property type="entry name" value="TRANSAMINASE"/>
    <property type="match status" value="1"/>
</dbReference>
<feature type="active site" description="Proton acceptor" evidence="1">
    <location>
        <position position="197"/>
    </location>
</feature>
<dbReference type="Pfam" id="PF01041">
    <property type="entry name" value="DegT_DnrJ_EryC1"/>
    <property type="match status" value="1"/>
</dbReference>
<keyword evidence="2 3" id="KW-0663">Pyridoxal phosphate</keyword>
<dbReference type="STRING" id="1120996.SAMN02746066_01717"/>
<evidence type="ECO:0000313" key="5">
    <source>
        <dbReference type="Proteomes" id="UP000184038"/>
    </source>
</evidence>
<dbReference type="PIRSF" id="PIRSF000390">
    <property type="entry name" value="PLP_StrS"/>
    <property type="match status" value="1"/>
</dbReference>
<dbReference type="SUPFAM" id="SSF53383">
    <property type="entry name" value="PLP-dependent transferases"/>
    <property type="match status" value="1"/>
</dbReference>
<evidence type="ECO:0000313" key="4">
    <source>
        <dbReference type="EMBL" id="SHM36820.1"/>
    </source>
</evidence>
<dbReference type="InterPro" id="IPR000653">
    <property type="entry name" value="DegT/StrS_aminotransferase"/>
</dbReference>
<gene>
    <name evidence="4" type="ORF">SAMN02746066_01717</name>
</gene>
<dbReference type="InterPro" id="IPR015422">
    <property type="entry name" value="PyrdxlP-dep_Trfase_small"/>
</dbReference>
<dbReference type="GO" id="GO:0008483">
    <property type="term" value="F:transaminase activity"/>
    <property type="evidence" value="ECO:0007669"/>
    <property type="project" value="TreeGrafter"/>
</dbReference>
<accession>A0A1M7I7V8</accession>
<dbReference type="CDD" id="cd00616">
    <property type="entry name" value="AHBA_syn"/>
    <property type="match status" value="1"/>
</dbReference>
<dbReference type="GO" id="GO:0030170">
    <property type="term" value="F:pyridoxal phosphate binding"/>
    <property type="evidence" value="ECO:0007669"/>
    <property type="project" value="TreeGrafter"/>
</dbReference>
<evidence type="ECO:0000256" key="1">
    <source>
        <dbReference type="PIRSR" id="PIRSR000390-1"/>
    </source>
</evidence>
<proteinExistence type="inferred from homology"/>
<sequence length="400" mass="45107">MKNILAKNGGVPVRTKKFHEWPYADERELHNLKEVLDSRNWWRMTGSKVEEFEEKFAKMHDVKYCLGLSNGTHAIELALNTLGIGKGDEVIVPAFTFISTATAVLYCNAEPVFADIDPKTFCMDPASFEKAITPKTKAVIPVHMAGHPCEMETICNIAKQYGIKVIEDAAHGHGTEWNHKRIGSFGDMATFSFQNGKIVTCGEGGAIVTNDKDLYEKAYLIHGVGRPKGDTVYEHKVLGSNDRMNEFQAAVLLAQLERLPEFNERREQNAKRLNDLLSSINGIVPQIFDPRGTINSHYMYMFCYKKELFGNMTREEFVEHMNAEGIPCFVAYPAICNTSFFKARAFAGRVNITREYKEELIPNAVKVSKEVVWLPHYTLLGDDTDLLEITLAILKIKGML</sequence>
<dbReference type="GO" id="GO:0000271">
    <property type="term" value="P:polysaccharide biosynthetic process"/>
    <property type="evidence" value="ECO:0007669"/>
    <property type="project" value="TreeGrafter"/>
</dbReference>
<dbReference type="Gene3D" id="3.40.640.10">
    <property type="entry name" value="Type I PLP-dependent aspartate aminotransferase-like (Major domain)"/>
    <property type="match status" value="1"/>
</dbReference>
<comment type="similarity">
    <text evidence="3">Belongs to the DegT/DnrJ/EryC1 family.</text>
</comment>
<dbReference type="RefSeq" id="WP_242952510.1">
    <property type="nucleotide sequence ID" value="NZ_FRCP01000009.1"/>
</dbReference>
<dbReference type="PANTHER" id="PTHR30244:SF34">
    <property type="entry name" value="DTDP-4-AMINO-4,6-DIDEOXYGALACTOSE TRANSAMINASE"/>
    <property type="match status" value="1"/>
</dbReference>
<organism evidence="4 5">
    <name type="scientific">Anaerosporobacter mobilis DSM 15930</name>
    <dbReference type="NCBI Taxonomy" id="1120996"/>
    <lineage>
        <taxon>Bacteria</taxon>
        <taxon>Bacillati</taxon>
        <taxon>Bacillota</taxon>
        <taxon>Clostridia</taxon>
        <taxon>Lachnospirales</taxon>
        <taxon>Lachnospiraceae</taxon>
        <taxon>Anaerosporobacter</taxon>
    </lineage>
</organism>
<evidence type="ECO:0000256" key="3">
    <source>
        <dbReference type="RuleBase" id="RU004508"/>
    </source>
</evidence>
<dbReference type="EMBL" id="FRCP01000009">
    <property type="protein sequence ID" value="SHM36820.1"/>
    <property type="molecule type" value="Genomic_DNA"/>
</dbReference>
<protein>
    <submittedName>
        <fullName evidence="4">dTDP-4-amino-4,6-dideoxygalactose transaminase</fullName>
    </submittedName>
</protein>